<dbReference type="PANTHER" id="PTHR22942:SF47">
    <property type="entry name" value="DNA REPAIR AND RECOMBINATION PROTEIN RADB"/>
    <property type="match status" value="1"/>
</dbReference>
<protein>
    <recommendedName>
        <fullName evidence="3">RecA family profile 1 domain-containing protein</fullName>
    </recommendedName>
</protein>
<dbReference type="GO" id="GO:0140664">
    <property type="term" value="F:ATP-dependent DNA damage sensor activity"/>
    <property type="evidence" value="ECO:0007669"/>
    <property type="project" value="InterPro"/>
</dbReference>
<dbReference type="InterPro" id="IPR020588">
    <property type="entry name" value="RecA_ATP-bd"/>
</dbReference>
<dbReference type="SUPFAM" id="SSF47794">
    <property type="entry name" value="Rad51 N-terminal domain-like"/>
    <property type="match status" value="1"/>
</dbReference>
<dbReference type="InterPro" id="IPR027417">
    <property type="entry name" value="P-loop_NTPase"/>
</dbReference>
<evidence type="ECO:0000313" key="4">
    <source>
        <dbReference type="EMBL" id="KKK52918.1"/>
    </source>
</evidence>
<sequence length="186" mass="20547">MVTQAEDRPTFELDGITYLAEPTMDEFLVEAGFKTPSSQKRAKSALTNAGFEDYSGILALSAKEIEDIEGISAANAKVIFNHALKVKLKGNLVINYEGMVKREEDFNYLPTGSSSLDEMLTYSGGQVGWRSKTMVEFYGEPAMGKTQICYTAAAMVMASKERGGWERGVAYIDTEGAFVLDRFKYL</sequence>
<gene>
    <name evidence="4" type="ORF">LCGC14_3100090</name>
</gene>
<name>A0A0F8W8H9_9ZZZZ</name>
<evidence type="ECO:0000259" key="3">
    <source>
        <dbReference type="PROSITE" id="PS50162"/>
    </source>
</evidence>
<reference evidence="4" key="1">
    <citation type="journal article" date="2015" name="Nature">
        <title>Complex archaea that bridge the gap between prokaryotes and eukaryotes.</title>
        <authorList>
            <person name="Spang A."/>
            <person name="Saw J.H."/>
            <person name="Jorgensen S.L."/>
            <person name="Zaremba-Niedzwiedzka K."/>
            <person name="Martijn J."/>
            <person name="Lind A.E."/>
            <person name="van Eijk R."/>
            <person name="Schleper C."/>
            <person name="Guy L."/>
            <person name="Ettema T.J."/>
        </authorList>
    </citation>
    <scope>NUCLEOTIDE SEQUENCE</scope>
</reference>
<dbReference type="Gene3D" id="3.40.50.300">
    <property type="entry name" value="P-loop containing nucleotide triphosphate hydrolases"/>
    <property type="match status" value="1"/>
</dbReference>
<dbReference type="InterPro" id="IPR010995">
    <property type="entry name" value="DNA_repair_Rad51/TF_NusA_a-hlx"/>
</dbReference>
<feature type="domain" description="RecA family profile 1" evidence="3">
    <location>
        <begin position="105"/>
        <end position="186"/>
    </location>
</feature>
<dbReference type="Pfam" id="PF08423">
    <property type="entry name" value="Rad51"/>
    <property type="match status" value="1"/>
</dbReference>
<dbReference type="PANTHER" id="PTHR22942">
    <property type="entry name" value="RECA/RAD51/RADA DNA STRAND-PAIRING FAMILY MEMBER"/>
    <property type="match status" value="1"/>
</dbReference>
<dbReference type="AlphaFoldDB" id="A0A0F8W8H9"/>
<dbReference type="GO" id="GO:0005524">
    <property type="term" value="F:ATP binding"/>
    <property type="evidence" value="ECO:0007669"/>
    <property type="project" value="UniProtKB-KW"/>
</dbReference>
<keyword evidence="2" id="KW-0067">ATP-binding</keyword>
<dbReference type="InterPro" id="IPR013632">
    <property type="entry name" value="Rad51_C"/>
</dbReference>
<dbReference type="PROSITE" id="PS50162">
    <property type="entry name" value="RECA_2"/>
    <property type="match status" value="1"/>
</dbReference>
<organism evidence="4">
    <name type="scientific">marine sediment metagenome</name>
    <dbReference type="NCBI Taxonomy" id="412755"/>
    <lineage>
        <taxon>unclassified sequences</taxon>
        <taxon>metagenomes</taxon>
        <taxon>ecological metagenomes</taxon>
    </lineage>
</organism>
<feature type="non-terminal residue" evidence="4">
    <location>
        <position position="186"/>
    </location>
</feature>
<keyword evidence="1" id="KW-0547">Nucleotide-binding</keyword>
<dbReference type="SUPFAM" id="SSF52540">
    <property type="entry name" value="P-loop containing nucleoside triphosphate hydrolases"/>
    <property type="match status" value="1"/>
</dbReference>
<dbReference type="EMBL" id="LAZR01066774">
    <property type="protein sequence ID" value="KKK52918.1"/>
    <property type="molecule type" value="Genomic_DNA"/>
</dbReference>
<dbReference type="GO" id="GO:0003677">
    <property type="term" value="F:DNA binding"/>
    <property type="evidence" value="ECO:0007669"/>
    <property type="project" value="InterPro"/>
</dbReference>
<proteinExistence type="predicted"/>
<evidence type="ECO:0000256" key="1">
    <source>
        <dbReference type="ARBA" id="ARBA00022741"/>
    </source>
</evidence>
<comment type="caution">
    <text evidence="4">The sequence shown here is derived from an EMBL/GenBank/DDBJ whole genome shotgun (WGS) entry which is preliminary data.</text>
</comment>
<dbReference type="GO" id="GO:0006281">
    <property type="term" value="P:DNA repair"/>
    <property type="evidence" value="ECO:0007669"/>
    <property type="project" value="InterPro"/>
</dbReference>
<evidence type="ECO:0000256" key="2">
    <source>
        <dbReference type="ARBA" id="ARBA00022840"/>
    </source>
</evidence>
<accession>A0A0F8W8H9</accession>